<name>A0AAE3SH84_9BACT</name>
<dbReference type="Proteomes" id="UP001209229">
    <property type="component" value="Unassembled WGS sequence"/>
</dbReference>
<evidence type="ECO:0000313" key="2">
    <source>
        <dbReference type="Proteomes" id="UP001209229"/>
    </source>
</evidence>
<accession>A0AAE3SH84</accession>
<dbReference type="EMBL" id="JAPDPJ010000095">
    <property type="protein sequence ID" value="MCW3789283.1"/>
    <property type="molecule type" value="Genomic_DNA"/>
</dbReference>
<proteinExistence type="predicted"/>
<sequence>MQIENSPLDIFTEFDDSIFSEGAIDPMGLRIIWTALGNAIFENRLNTISVDIRYYTINLLHHFVIWQCCKEHKQKVLELTGRAPYNSENDLFDGMIIFLEMILTNVVAKMGNTEVTVPALSKLKSIQIQNRNDEKAVSAIVDKNSGILVRHIGLGIHGRHKGPFQQMDIFQSNNYYANEAIWNEVEKLFSKSKRWSNLAEGLKRLIVDKVLSEKNGQKHIRHSIESIVDEELKELYHETLQPKSFKSKSFIDFWEDKLGLQNPEAQLIYNQIKALNKDSDYQYQQLIEQASINDNSGKIKAICAIEPLLARIEKSMDRLLQRGTTEIDGSLINDIKEQLAAETINFKEIEKYATYKYVSESALERLKKLIDIVRKVNSDKDISLYVENLINYHKELFESRNNLPWLTIGNGKITQHRSFIYSDNYKESLTDNSWRNYYYLGTVHSLYNGLYQ</sequence>
<protein>
    <submittedName>
        <fullName evidence="1">Uncharacterized protein</fullName>
    </submittedName>
</protein>
<keyword evidence="2" id="KW-1185">Reference proteome</keyword>
<gene>
    <name evidence="1" type="ORF">OM075_22655</name>
</gene>
<organism evidence="1 2">
    <name type="scientific">Plebeiibacterium sediminum</name>
    <dbReference type="NCBI Taxonomy" id="2992112"/>
    <lineage>
        <taxon>Bacteria</taxon>
        <taxon>Pseudomonadati</taxon>
        <taxon>Bacteroidota</taxon>
        <taxon>Bacteroidia</taxon>
        <taxon>Marinilabiliales</taxon>
        <taxon>Marinilabiliaceae</taxon>
        <taxon>Plebeiibacterium</taxon>
    </lineage>
</organism>
<evidence type="ECO:0000313" key="1">
    <source>
        <dbReference type="EMBL" id="MCW3789283.1"/>
    </source>
</evidence>
<reference evidence="1" key="1">
    <citation type="submission" date="2022-10" db="EMBL/GenBank/DDBJ databases">
        <authorList>
            <person name="Yu W.X."/>
        </authorList>
    </citation>
    <scope>NUCLEOTIDE SEQUENCE</scope>
    <source>
        <strain evidence="1">AAT</strain>
    </source>
</reference>
<dbReference type="RefSeq" id="WP_301192838.1">
    <property type="nucleotide sequence ID" value="NZ_JAPDPJ010000095.1"/>
</dbReference>
<comment type="caution">
    <text evidence="1">The sequence shown here is derived from an EMBL/GenBank/DDBJ whole genome shotgun (WGS) entry which is preliminary data.</text>
</comment>
<dbReference type="AlphaFoldDB" id="A0AAE3SH84"/>